<dbReference type="PANTHER" id="PTHR11079:SF156">
    <property type="entry name" value="INACTIVE TRNA-SPECIFIC ADENOSINE DEAMINASE-LIKE PROTEIN 3-RELATED"/>
    <property type="match status" value="1"/>
</dbReference>
<proteinExistence type="inferred from homology"/>
<dbReference type="GO" id="GO:0005737">
    <property type="term" value="C:cytoplasm"/>
    <property type="evidence" value="ECO:0007669"/>
    <property type="project" value="TreeGrafter"/>
</dbReference>
<dbReference type="InterPro" id="IPR002125">
    <property type="entry name" value="CMP_dCMP_dom"/>
</dbReference>
<dbReference type="OMA" id="DAWHASS"/>
<sequence>MEEVVLPEEAPRLVPATVLDIPEQRWCTAFLRIANESFPLELGASHLKRIRRTSPVDRQLLSLQGIGAAKLCDTSVRAVEDETGNALKPQGRLTVADQTLELLLCLGENTDENALHEFEAFVSSTLSNERVLSVHSVFVPDRVPRTSPDEWRKWNGVWPFAVPKPHPPAPLSDEEVGSIRRVFCEVVMPLAKRSKSAKTLGIAAALVDPFNNWRVVVTSDGAIPLERGNGAACLGYTTADVSGEVGRIVLEHPVTYVLKQLARLQSGDQTECGSSSPYLANNLDLVVSHEPCVMCSMALVHSRVRRVFYCFGNSAHGGLGSVLSIHALPQLNHHFSVFRCKENWLASVDNVRDEFQCVYCEELRVP</sequence>
<gene>
    <name evidence="4" type="ORF">TVY486_1116100</name>
</gene>
<dbReference type="InterPro" id="IPR016193">
    <property type="entry name" value="Cytidine_deaminase-like"/>
</dbReference>
<evidence type="ECO:0000313" key="4">
    <source>
        <dbReference type="EMBL" id="CCC54126.1"/>
    </source>
</evidence>
<dbReference type="PANTHER" id="PTHR11079">
    <property type="entry name" value="CYTOSINE DEAMINASE FAMILY MEMBER"/>
    <property type="match status" value="1"/>
</dbReference>
<protein>
    <submittedName>
        <fullName evidence="4">Putative deaminase</fullName>
    </submittedName>
</protein>
<dbReference type="Gene3D" id="3.40.140.10">
    <property type="entry name" value="Cytidine Deaminase, domain 2"/>
    <property type="match status" value="1"/>
</dbReference>
<accession>G0U942</accession>
<evidence type="ECO:0000256" key="1">
    <source>
        <dbReference type="ARBA" id="ARBA00022694"/>
    </source>
</evidence>
<dbReference type="AlphaFoldDB" id="G0U942"/>
<comment type="similarity">
    <text evidence="2">Belongs to the cytidine and deoxycytidylate deaminase family. ADAT3 subfamily.</text>
</comment>
<organism evidence="4">
    <name type="scientific">Trypanosoma vivax (strain Y486)</name>
    <dbReference type="NCBI Taxonomy" id="1055687"/>
    <lineage>
        <taxon>Eukaryota</taxon>
        <taxon>Discoba</taxon>
        <taxon>Euglenozoa</taxon>
        <taxon>Kinetoplastea</taxon>
        <taxon>Metakinetoplastina</taxon>
        <taxon>Trypanosomatida</taxon>
        <taxon>Trypanosomatidae</taxon>
        <taxon>Trypanosoma</taxon>
        <taxon>Duttonella</taxon>
    </lineage>
</organism>
<dbReference type="GO" id="GO:0002100">
    <property type="term" value="P:tRNA wobble adenosine to inosine editing"/>
    <property type="evidence" value="ECO:0007669"/>
    <property type="project" value="InterPro"/>
</dbReference>
<feature type="domain" description="CMP/dCMP-type deaminase" evidence="3">
    <location>
        <begin position="178"/>
        <end position="338"/>
    </location>
</feature>
<dbReference type="Pfam" id="PF00383">
    <property type="entry name" value="dCMP_cyt_deam_1"/>
    <property type="match status" value="1"/>
</dbReference>
<dbReference type="GO" id="GO:0052717">
    <property type="term" value="F:tRNA-specific adenosine-34 deaminase activity"/>
    <property type="evidence" value="ECO:0007669"/>
    <property type="project" value="UniProtKB-EC"/>
</dbReference>
<evidence type="ECO:0000259" key="3">
    <source>
        <dbReference type="PROSITE" id="PS51747"/>
    </source>
</evidence>
<evidence type="ECO:0000256" key="2">
    <source>
        <dbReference type="ARBA" id="ARBA00038160"/>
    </source>
</evidence>
<name>G0U942_TRYVY</name>
<keyword evidence="1" id="KW-0819">tRNA processing</keyword>
<dbReference type="VEuPathDB" id="TriTrypDB:TvY486_1116100"/>
<dbReference type="GO" id="GO:0046872">
    <property type="term" value="F:metal ion binding"/>
    <property type="evidence" value="ECO:0007669"/>
    <property type="project" value="UniProtKB-KW"/>
</dbReference>
<dbReference type="SUPFAM" id="SSF53927">
    <property type="entry name" value="Cytidine deaminase-like"/>
    <property type="match status" value="1"/>
</dbReference>
<dbReference type="PROSITE" id="PS51747">
    <property type="entry name" value="CYT_DCMP_DEAMINASES_2"/>
    <property type="match status" value="1"/>
</dbReference>
<reference evidence="4" key="1">
    <citation type="journal article" date="2012" name="Proc. Natl. Acad. Sci. U.S.A.">
        <title>Antigenic diversity is generated by distinct evolutionary mechanisms in African trypanosome species.</title>
        <authorList>
            <person name="Jackson A.P."/>
            <person name="Berry A."/>
            <person name="Aslett M."/>
            <person name="Allison H.C."/>
            <person name="Burton P."/>
            <person name="Vavrova-Anderson J."/>
            <person name="Brown R."/>
            <person name="Browne H."/>
            <person name="Corton N."/>
            <person name="Hauser H."/>
            <person name="Gamble J."/>
            <person name="Gilderthorp R."/>
            <person name="Marcello L."/>
            <person name="McQuillan J."/>
            <person name="Otto T.D."/>
            <person name="Quail M.A."/>
            <person name="Sanders M.J."/>
            <person name="van Tonder A."/>
            <person name="Ginger M.L."/>
            <person name="Field M.C."/>
            <person name="Barry J.D."/>
            <person name="Hertz-Fowler C."/>
            <person name="Berriman M."/>
        </authorList>
    </citation>
    <scope>NUCLEOTIDE SEQUENCE</scope>
    <source>
        <strain evidence="4">Y486</strain>
    </source>
</reference>
<dbReference type="GO" id="GO:0005634">
    <property type="term" value="C:nucleus"/>
    <property type="evidence" value="ECO:0007669"/>
    <property type="project" value="TreeGrafter"/>
</dbReference>
<dbReference type="EMBL" id="HE573027">
    <property type="protein sequence ID" value="CCC54126.1"/>
    <property type="molecule type" value="Genomic_DNA"/>
</dbReference>